<keyword evidence="4" id="KW-1185">Reference proteome</keyword>
<keyword evidence="1" id="KW-1133">Transmembrane helix</keyword>
<dbReference type="Proteomes" id="UP001062263">
    <property type="component" value="Chromosome"/>
</dbReference>
<evidence type="ECO:0000313" key="3">
    <source>
        <dbReference type="EMBL" id="BDL44176.1"/>
    </source>
</evidence>
<name>A0ABM7ZHG2_9BACT</name>
<keyword evidence="1" id="KW-0812">Transmembrane</keyword>
<dbReference type="PANTHER" id="PTHR35893">
    <property type="entry name" value="INNER MEMBRANE PROTEIN-RELATED"/>
    <property type="match status" value="1"/>
</dbReference>
<proteinExistence type="predicted"/>
<protein>
    <recommendedName>
        <fullName evidence="2">DUF883 domain-containing protein</fullName>
    </recommendedName>
</protein>
<dbReference type="InterPro" id="IPR010279">
    <property type="entry name" value="YqjD/ElaB"/>
</dbReference>
<feature type="domain" description="DUF883" evidence="2">
    <location>
        <begin position="80"/>
        <end position="108"/>
    </location>
</feature>
<dbReference type="RefSeq" id="WP_067573770.1">
    <property type="nucleotide sequence ID" value="NZ_AP025943.1"/>
</dbReference>
<accession>A0ABM7ZHG2</accession>
<reference evidence="3" key="1">
    <citation type="submission" date="2022-06" db="EMBL/GenBank/DDBJ databases">
        <title>Akkermansia biwalacus sp. nov., an anaerobic mucin-degrading bacterium isolated from human intestine.</title>
        <authorList>
            <person name="Kobayashi Y."/>
            <person name="Inoue S."/>
            <person name="Kawahara T."/>
            <person name="Kohda N."/>
        </authorList>
    </citation>
    <scope>NUCLEOTIDE SEQUENCE</scope>
    <source>
        <strain evidence="3">WON2089</strain>
    </source>
</reference>
<keyword evidence="1" id="KW-0472">Membrane</keyword>
<evidence type="ECO:0000313" key="4">
    <source>
        <dbReference type="Proteomes" id="UP001062263"/>
    </source>
</evidence>
<evidence type="ECO:0000256" key="1">
    <source>
        <dbReference type="SAM" id="Phobius"/>
    </source>
</evidence>
<dbReference type="InterPro" id="IPR043605">
    <property type="entry name" value="DUF883_C"/>
</dbReference>
<dbReference type="PANTHER" id="PTHR35893:SF3">
    <property type="entry name" value="INNER MEMBRANE PROTEIN"/>
    <property type="match status" value="1"/>
</dbReference>
<evidence type="ECO:0000259" key="2">
    <source>
        <dbReference type="Pfam" id="PF19029"/>
    </source>
</evidence>
<organism evidence="3 4">
    <name type="scientific">Akkermansia biwaensis</name>
    <dbReference type="NCBI Taxonomy" id="2946555"/>
    <lineage>
        <taxon>Bacteria</taxon>
        <taxon>Pseudomonadati</taxon>
        <taxon>Verrucomicrobiota</taxon>
        <taxon>Verrucomicrobiia</taxon>
        <taxon>Verrucomicrobiales</taxon>
        <taxon>Akkermansiaceae</taxon>
        <taxon>Akkermansia</taxon>
    </lineage>
</organism>
<gene>
    <name evidence="3" type="ORF">Abiwalacus_17500</name>
</gene>
<dbReference type="EMBL" id="AP025943">
    <property type="protein sequence ID" value="BDL44176.1"/>
    <property type="molecule type" value="Genomic_DNA"/>
</dbReference>
<sequence>MQDNQTELEPTVTATDASCSCPSARDMAVTRFHQARAFAAAKVNQIRKAATEQAGTIRDYAQEKGVVIRDKAKHLHEASEEYVKEKPTQSMLIAMGVGLLIGLLIRRR</sequence>
<feature type="transmembrane region" description="Helical" evidence="1">
    <location>
        <begin position="88"/>
        <end position="105"/>
    </location>
</feature>
<dbReference type="Pfam" id="PF19029">
    <property type="entry name" value="DUF883_C"/>
    <property type="match status" value="1"/>
</dbReference>